<reference evidence="11" key="1">
    <citation type="submission" date="2025-08" db="UniProtKB">
        <authorList>
            <consortium name="RefSeq"/>
        </authorList>
    </citation>
    <scope>IDENTIFICATION</scope>
</reference>
<evidence type="ECO:0000313" key="11">
    <source>
        <dbReference type="RefSeq" id="XP_072835541.1"/>
    </source>
</evidence>
<evidence type="ECO:0000256" key="5">
    <source>
        <dbReference type="ARBA" id="ARBA00023163"/>
    </source>
</evidence>
<dbReference type="Pfam" id="PF00989">
    <property type="entry name" value="PAS"/>
    <property type="match status" value="1"/>
</dbReference>
<evidence type="ECO:0000259" key="9">
    <source>
        <dbReference type="PROSITE" id="PS50888"/>
    </source>
</evidence>
<dbReference type="PROSITE" id="PS50112">
    <property type="entry name" value="PAS"/>
    <property type="match status" value="2"/>
</dbReference>
<keyword evidence="5" id="KW-0804">Transcription</keyword>
<dbReference type="Proteomes" id="UP001652642">
    <property type="component" value="Chromosome 9"/>
</dbReference>
<dbReference type="SUPFAM" id="SSF55785">
    <property type="entry name" value="PYP-like sensor domain (PAS domain)"/>
    <property type="match status" value="2"/>
</dbReference>
<keyword evidence="3" id="KW-0805">Transcription regulation</keyword>
<dbReference type="SMART" id="SM00353">
    <property type="entry name" value="HLH"/>
    <property type="match status" value="1"/>
</dbReference>
<dbReference type="SMART" id="SM00091">
    <property type="entry name" value="PAS"/>
    <property type="match status" value="2"/>
</dbReference>
<feature type="compositionally biased region" description="Low complexity" evidence="7">
    <location>
        <begin position="544"/>
        <end position="557"/>
    </location>
</feature>
<dbReference type="PROSITE" id="PS50888">
    <property type="entry name" value="BHLH"/>
    <property type="match status" value="1"/>
</dbReference>
<sequence length="851" mass="91040">MAALYSSEVKCVSVEWDFLQGLLVKNQPVPCLQALRKEKSRNAARSRRGKENFEFYELAKMLPLPGAITSQLDKASIVRLTISYLKMRDFANHGDPPWSLRAEGPAPMGKASGQRNGTPLLTELFEQHLGGHILQSLDGFVFALNQEGKFLYISETVSIYLGLSQVELTGSSIFDYVHPGDHLEVSEQLGLKAPSEASQPVRQKASALGAGAASSGLPEASEPDLSGSRAAEGEAPERSFFIRLKSTLTKRGLHVKTSGYKVIHITGRLRPRLPSFSHTHAGPGRAMGLVALAHTLPPSTLSEVRIECHMFVFRVNMDLQIMYCESRISDYMDLCPSELVGKSCYRFIHGEDVEGIRQSHLDLLNKGQVVTRYYRWLQKNGGFVWVQSCATISVNVKNPSEKNMVWVNYILSKPEYKNTALDIFQLPGVPAQQKKAGDGGPEFKGSGLPKEGGQAKLPSPHKTCSLAEPYARSGMESGAHSRLAETDSSGPETSYQDDEASEDVGGSDTEGPPGKRIKLEFPPESPLAEAKEASRASSEDSDSSDSSSGSESELGLLVQQRGGPIRKANGCQTGRRRTLGPSRSTVSEFTSVIQTQKSSALKASAALSIKSEQGSRAPGPPWTCPRGHKSSPYPGHKALGLEKPPARQGSSQLYVAIPDSVLTPPEMEGGTGKGPFGASPRAAPSSADTLSPPLSGSPCEEGAASTPFTPLVYPAEMEVLQRFHTGNVVLPLVHQLGSPQAGAAGSQGLYATSTIRYAPADMTLAVQGNLLPPAHPLSLMDIGGAEAKTSRELMYHHLQRLNMVAPFGNSASLAQISGGAFAATDSFFPALPFSVAGGGVHSASALERKED</sequence>
<organism evidence="10 11">
    <name type="scientific">Pogona vitticeps</name>
    <name type="common">central bearded dragon</name>
    <dbReference type="NCBI Taxonomy" id="103695"/>
    <lineage>
        <taxon>Eukaryota</taxon>
        <taxon>Metazoa</taxon>
        <taxon>Chordata</taxon>
        <taxon>Craniata</taxon>
        <taxon>Vertebrata</taxon>
        <taxon>Euteleostomi</taxon>
        <taxon>Lepidosauria</taxon>
        <taxon>Squamata</taxon>
        <taxon>Bifurcata</taxon>
        <taxon>Unidentata</taxon>
        <taxon>Episquamata</taxon>
        <taxon>Toxicofera</taxon>
        <taxon>Iguania</taxon>
        <taxon>Acrodonta</taxon>
        <taxon>Agamidae</taxon>
        <taxon>Amphibolurinae</taxon>
        <taxon>Pogona</taxon>
    </lineage>
</organism>
<name>A0ABM5EQV7_9SAUR</name>
<feature type="compositionally biased region" description="Low complexity" evidence="7">
    <location>
        <begin position="205"/>
        <end position="220"/>
    </location>
</feature>
<keyword evidence="6" id="KW-0539">Nucleus</keyword>
<dbReference type="InterPro" id="IPR035965">
    <property type="entry name" value="PAS-like_dom_sf"/>
</dbReference>
<dbReference type="Pfam" id="PF23171">
    <property type="entry name" value="bHLH_HIF1A"/>
    <property type="match status" value="1"/>
</dbReference>
<feature type="compositionally biased region" description="Low complexity" evidence="7">
    <location>
        <begin position="597"/>
        <end position="608"/>
    </location>
</feature>
<dbReference type="SUPFAM" id="SSF47459">
    <property type="entry name" value="HLH, helix-loop-helix DNA-binding domain"/>
    <property type="match status" value="1"/>
</dbReference>
<keyword evidence="4" id="KW-0238">DNA-binding</keyword>
<protein>
    <submittedName>
        <fullName evidence="11">Neuronal PAS domain-containing protein 1</fullName>
    </submittedName>
</protein>
<keyword evidence="2" id="KW-0677">Repeat</keyword>
<dbReference type="CDD" id="cd00130">
    <property type="entry name" value="PAS"/>
    <property type="match status" value="2"/>
</dbReference>
<dbReference type="Gene3D" id="3.30.450.20">
    <property type="entry name" value="PAS domain"/>
    <property type="match status" value="2"/>
</dbReference>
<dbReference type="RefSeq" id="XP_072835541.1">
    <property type="nucleotide sequence ID" value="XM_072979440.1"/>
</dbReference>
<dbReference type="Pfam" id="PF08447">
    <property type="entry name" value="PAS_3"/>
    <property type="match status" value="1"/>
</dbReference>
<dbReference type="InterPro" id="IPR013655">
    <property type="entry name" value="PAS_fold_3"/>
</dbReference>
<feature type="region of interest" description="Disordered" evidence="7">
    <location>
        <begin position="661"/>
        <end position="703"/>
    </location>
</feature>
<evidence type="ECO:0000313" key="10">
    <source>
        <dbReference type="Proteomes" id="UP001652642"/>
    </source>
</evidence>
<dbReference type="InterPro" id="IPR013767">
    <property type="entry name" value="PAS_fold"/>
</dbReference>
<evidence type="ECO:0000259" key="8">
    <source>
        <dbReference type="PROSITE" id="PS50112"/>
    </source>
</evidence>
<evidence type="ECO:0000256" key="4">
    <source>
        <dbReference type="ARBA" id="ARBA00023125"/>
    </source>
</evidence>
<accession>A0ABM5EQV7</accession>
<feature type="compositionally biased region" description="Polar residues" evidence="7">
    <location>
        <begin position="581"/>
        <end position="596"/>
    </location>
</feature>
<feature type="domain" description="BHLH" evidence="9">
    <location>
        <begin position="35"/>
        <end position="88"/>
    </location>
</feature>
<dbReference type="CDD" id="cd19731">
    <property type="entry name" value="bHLH-PAS_NPAS1_PASD5"/>
    <property type="match status" value="1"/>
</dbReference>
<feature type="region of interest" description="Disordered" evidence="7">
    <location>
        <begin position="431"/>
        <end position="634"/>
    </location>
</feature>
<feature type="region of interest" description="Disordered" evidence="7">
    <location>
        <begin position="194"/>
        <end position="232"/>
    </location>
</feature>
<dbReference type="GeneID" id="110075752"/>
<feature type="domain" description="PAS" evidence="8">
    <location>
        <begin position="312"/>
        <end position="367"/>
    </location>
</feature>
<evidence type="ECO:0000256" key="2">
    <source>
        <dbReference type="ARBA" id="ARBA00022737"/>
    </source>
</evidence>
<gene>
    <name evidence="11" type="primary">NPAS1</name>
</gene>
<dbReference type="PANTHER" id="PTHR23043:SF25">
    <property type="entry name" value="NEURONAL PAS DOMAIN-CONTAINING PROTEIN 1"/>
    <property type="match status" value="1"/>
</dbReference>
<comment type="subcellular location">
    <subcellularLocation>
        <location evidence="1">Nucleus</location>
    </subcellularLocation>
</comment>
<dbReference type="Gene3D" id="4.10.280.10">
    <property type="entry name" value="Helix-loop-helix DNA-binding domain"/>
    <property type="match status" value="1"/>
</dbReference>
<feature type="domain" description="PAS" evidence="8">
    <location>
        <begin position="132"/>
        <end position="189"/>
    </location>
</feature>
<dbReference type="InterPro" id="IPR000014">
    <property type="entry name" value="PAS"/>
</dbReference>
<evidence type="ECO:0000256" key="1">
    <source>
        <dbReference type="ARBA" id="ARBA00004123"/>
    </source>
</evidence>
<dbReference type="PANTHER" id="PTHR23043">
    <property type="entry name" value="HYPOXIA-INDUCIBLE FACTOR 1 ALPHA"/>
    <property type="match status" value="1"/>
</dbReference>
<evidence type="ECO:0000256" key="7">
    <source>
        <dbReference type="SAM" id="MobiDB-lite"/>
    </source>
</evidence>
<evidence type="ECO:0000256" key="3">
    <source>
        <dbReference type="ARBA" id="ARBA00023015"/>
    </source>
</evidence>
<dbReference type="InterPro" id="IPR011598">
    <property type="entry name" value="bHLH_dom"/>
</dbReference>
<dbReference type="InterPro" id="IPR036638">
    <property type="entry name" value="HLH_DNA-bd_sf"/>
</dbReference>
<proteinExistence type="predicted"/>
<feature type="compositionally biased region" description="Basic and acidic residues" evidence="7">
    <location>
        <begin position="529"/>
        <end position="538"/>
    </location>
</feature>
<evidence type="ECO:0000256" key="6">
    <source>
        <dbReference type="ARBA" id="ARBA00023242"/>
    </source>
</evidence>
<keyword evidence="10" id="KW-1185">Reference proteome</keyword>